<proteinExistence type="predicted"/>
<reference evidence="1" key="1">
    <citation type="submission" date="2020-11" db="EMBL/GenBank/DDBJ databases">
        <title>Multidrug resistant novel bacterium Savagea serpentis sp. nov., isolated from the scats of a vine snake (Ahaetulla nasuta).</title>
        <authorList>
            <person name="Venkata Ramana V."/>
            <person name="Vikas Patil S."/>
            <person name="Yogita Lugani V."/>
        </authorList>
    </citation>
    <scope>NUCLEOTIDE SEQUENCE</scope>
    <source>
        <strain evidence="1">SN6</strain>
    </source>
</reference>
<dbReference type="NCBIfam" id="TIGR03236">
    <property type="entry name" value="dnd_assoc_1"/>
    <property type="match status" value="1"/>
</dbReference>
<dbReference type="EMBL" id="JADKPV010000001">
    <property type="protein sequence ID" value="MBF4500402.1"/>
    <property type="molecule type" value="Genomic_DNA"/>
</dbReference>
<evidence type="ECO:0000313" key="1">
    <source>
        <dbReference type="EMBL" id="MBF4500402.1"/>
    </source>
</evidence>
<dbReference type="Proteomes" id="UP000622653">
    <property type="component" value="Unassembled WGS sequence"/>
</dbReference>
<sequence>MMSYRLQAETINRVMNVNVAEKKYRNNRQDKVYLLPFPTRNPERAQFKNGFMPIVAGALRKLQNIAIDSIEEQSFDDVLAQLDFKDAIAERFFEHYIESERAIVSSGTVQDVSQLTAVPLSENANEVKGEKYLIHFVHDVFLHPYREEFLKGIQSLEPNNIIFQLFSEEETESKKGSQILYAPKLKRLGKQFKKDFLLLLEHPSFLVQNIELLFAQYTFIAISQLILQVSRMEQFNEEDWVPIYFFYQEEKSARWRDAYKWGYRMVRNELKNFYAHEHLLNIVSQAESIEQNAYYHDIQQAVEAAGPEAVKEYIQSAEEWMKTVYCVIEESGRPFESSETIGELYREMYEQVKINIPEEVNSRYPKGFEELFNRFYYKHGGSLGKLNGLDQRQVMLLVAVSVGTERLELNLLWDEFEKRGIFVDYKTKEVIVDLLDSLNYIEKKSDSGDAQYVKPIL</sequence>
<dbReference type="InterPro" id="IPR017645">
    <property type="entry name" value="Dnd_assoc_1"/>
</dbReference>
<name>A0A8J7G2B7_9BACL</name>
<dbReference type="AlphaFoldDB" id="A0A8J7G2B7"/>
<comment type="caution">
    <text evidence="1">The sequence shown here is derived from an EMBL/GenBank/DDBJ whole genome shotgun (WGS) entry which is preliminary data.</text>
</comment>
<keyword evidence="2" id="KW-1185">Reference proteome</keyword>
<evidence type="ECO:0000313" key="2">
    <source>
        <dbReference type="Proteomes" id="UP000622653"/>
    </source>
</evidence>
<gene>
    <name evidence="1" type="primary">dptG</name>
    <name evidence="1" type="ORF">IRY55_03410</name>
</gene>
<organism evidence="1 2">
    <name type="scientific">Savagea serpentis</name>
    <dbReference type="NCBI Taxonomy" id="2785297"/>
    <lineage>
        <taxon>Bacteria</taxon>
        <taxon>Bacillati</taxon>
        <taxon>Bacillota</taxon>
        <taxon>Bacilli</taxon>
        <taxon>Bacillales</taxon>
        <taxon>Caryophanaceae</taxon>
        <taxon>Savagea</taxon>
    </lineage>
</organism>
<accession>A0A8J7G2B7</accession>
<protein>
    <submittedName>
        <fullName evidence="1">DNA phosphorothioation-dependent restriction protein DptG</fullName>
    </submittedName>
</protein>